<feature type="transmembrane region" description="Helical" evidence="1">
    <location>
        <begin position="100"/>
        <end position="121"/>
    </location>
</feature>
<reference evidence="2" key="1">
    <citation type="submission" date="2008-12" db="EMBL/GenBank/DDBJ databases">
        <title>Complete sequence of Chloroflexus aggregans DSM 9485.</title>
        <authorList>
            <consortium name="US DOE Joint Genome Institute"/>
            <person name="Lucas S."/>
            <person name="Copeland A."/>
            <person name="Lapidus A."/>
            <person name="Glavina del Rio T."/>
            <person name="Dalin E."/>
            <person name="Tice H."/>
            <person name="Pitluck S."/>
            <person name="Foster B."/>
            <person name="Larimer F."/>
            <person name="Land M."/>
            <person name="Hauser L."/>
            <person name="Kyrpides N."/>
            <person name="Mikhailova N."/>
            <person name="Bryant D."/>
            <person name="Richardson P."/>
        </authorList>
    </citation>
    <scope>NUCLEOTIDE SEQUENCE</scope>
    <source>
        <strain evidence="2">DSM 9485</strain>
    </source>
</reference>
<organism evidence="2 3">
    <name type="scientific">Chloroflexus aggregans (strain MD-66 / DSM 9485)</name>
    <dbReference type="NCBI Taxonomy" id="326427"/>
    <lineage>
        <taxon>Bacteria</taxon>
        <taxon>Bacillati</taxon>
        <taxon>Chloroflexota</taxon>
        <taxon>Chloroflexia</taxon>
        <taxon>Chloroflexales</taxon>
        <taxon>Chloroflexineae</taxon>
        <taxon>Chloroflexaceae</taxon>
        <taxon>Chloroflexus</taxon>
    </lineage>
</organism>
<dbReference type="Proteomes" id="UP000002508">
    <property type="component" value="Chromosome"/>
</dbReference>
<dbReference type="Pfam" id="PF12822">
    <property type="entry name" value="ECF_trnsprt"/>
    <property type="match status" value="1"/>
</dbReference>
<keyword evidence="1" id="KW-1133">Transmembrane helix</keyword>
<dbReference type="HOGENOM" id="CLU_052659_0_0_0"/>
<evidence type="ECO:0000256" key="1">
    <source>
        <dbReference type="SAM" id="Phobius"/>
    </source>
</evidence>
<feature type="transmembrane region" description="Helical" evidence="1">
    <location>
        <begin position="229"/>
        <end position="252"/>
    </location>
</feature>
<gene>
    <name evidence="2" type="ordered locus">Cagg_2434</name>
</gene>
<proteinExistence type="predicted"/>
<keyword evidence="3" id="KW-1185">Reference proteome</keyword>
<dbReference type="eggNOG" id="COG1122">
    <property type="taxonomic scope" value="Bacteria"/>
</dbReference>
<dbReference type="KEGG" id="cag:Cagg_2434"/>
<dbReference type="GO" id="GO:0022857">
    <property type="term" value="F:transmembrane transporter activity"/>
    <property type="evidence" value="ECO:0007669"/>
    <property type="project" value="InterPro"/>
</dbReference>
<sequence>MAFVNKNMEKIIKIMIKFGLGRTCITKQTNEERNVRQAEGATRWHLTSGMMMAMAIQTSRYNRLARWAGDIVLALICLLGLTAFFYPFMMGRAASGFEQAHATTAPIFFAMLGPAMLVLLITELSAGRLNPRILAVLGVLTGLVAVLRLPAGPGDSPTFFFLIILAGYVYGARFGFLLGALALLVSALLTGGVGPWLPFQMFVSGWMGMSAGWLAPLGQRLRPGGWGEMILLVGFGYGWGFLFGALMNLWFWPFAPPSSLGWVPGSGLEATIRQYLVFYMVTSLAWDATRAFGNAVLIALLGRPVLKELRRFRNRFWFTVEVAGAARE</sequence>
<keyword evidence="1" id="KW-0472">Membrane</keyword>
<feature type="transmembrane region" description="Helical" evidence="1">
    <location>
        <begin position="288"/>
        <end position="306"/>
    </location>
</feature>
<feature type="transmembrane region" description="Helical" evidence="1">
    <location>
        <begin position="133"/>
        <end position="151"/>
    </location>
</feature>
<keyword evidence="1" id="KW-0812">Transmembrane</keyword>
<evidence type="ECO:0000313" key="2">
    <source>
        <dbReference type="EMBL" id="ACL25307.1"/>
    </source>
</evidence>
<protein>
    <submittedName>
        <fullName evidence="2">Integral membrane protein</fullName>
    </submittedName>
</protein>
<evidence type="ECO:0000313" key="3">
    <source>
        <dbReference type="Proteomes" id="UP000002508"/>
    </source>
</evidence>
<feature type="transmembrane region" description="Helical" evidence="1">
    <location>
        <begin position="67"/>
        <end position="88"/>
    </location>
</feature>
<name>B8G3D4_CHLAD</name>
<dbReference type="EMBL" id="CP001337">
    <property type="protein sequence ID" value="ACL25307.1"/>
    <property type="molecule type" value="Genomic_DNA"/>
</dbReference>
<dbReference type="Gene3D" id="1.10.1760.20">
    <property type="match status" value="1"/>
</dbReference>
<dbReference type="InterPro" id="IPR024529">
    <property type="entry name" value="ECF_trnsprt_substrate-spec"/>
</dbReference>
<accession>B8G3D4</accession>
<dbReference type="AlphaFoldDB" id="B8G3D4"/>
<dbReference type="STRING" id="326427.Cagg_2434"/>